<dbReference type="AlphaFoldDB" id="L7F4W5"/>
<dbReference type="PATRIC" id="fig|698760.3.peg.5336"/>
<proteinExistence type="predicted"/>
<dbReference type="Gene3D" id="1.10.510.10">
    <property type="entry name" value="Transferase(Phosphotransferase) domain 1"/>
    <property type="match status" value="1"/>
</dbReference>
<feature type="domain" description="Protein kinase" evidence="2">
    <location>
        <begin position="93"/>
        <end position="364"/>
    </location>
</feature>
<comment type="caution">
    <text evidence="3">The sequence shown here is derived from an EMBL/GenBank/DDBJ whole genome shotgun (WGS) entry which is preliminary data.</text>
</comment>
<keyword evidence="4" id="KW-1185">Reference proteome</keyword>
<dbReference type="GO" id="GO:0005524">
    <property type="term" value="F:ATP binding"/>
    <property type="evidence" value="ECO:0007669"/>
    <property type="project" value="InterPro"/>
</dbReference>
<dbReference type="EMBL" id="AEJB01000361">
    <property type="protein sequence ID" value="ELP66154.1"/>
    <property type="molecule type" value="Genomic_DNA"/>
</dbReference>
<sequence>MRFQQRPDLQQGAVHGGPTAVEQHGAGFRGQGDPQVKDGCQDLVGEGEPGRAAALDVAVEVQSVGEIAQLLPGHAGSMKPRPHTADDPYAGQMAKGNNYAAGVTGWRDLGPLNADPKSNKKFVRRVQRRTTGEEAVLKHRSAAPERARGARFHDEATMMHRLTRESVTGVLPVLDIDAGSQPAWYVMPRARLLQSVFTETTTLQEIVGHIHALTKTLTELAARKYYHRDIKPDNLFWHDGRPVLADFGIAYFGKASVTVEGEKLGPLWFMAPEMRSVTQQEQGSMADVYSLAQTLSAFIHPLGELPLPGTFRAGATDYDLHKGWKGDVGFVLDGLAHVLEAATRNNPSERLSIDGLEEELRLWLASATTWPLTRNTGFRRGWGPEDDAIRDEAAVRAAIRRTMDILINDFDFHSEYEEHASQDAHAPNSLGTYGWAPNSDYGFNPDGTVKFSIPYPDGDRRILLGAVMHGREVSFIAEIHKKADDYSWNLEHSWPETAWGRMRLPSATHALHGLTQRVRSRIEY</sequence>
<dbReference type="InterPro" id="IPR000719">
    <property type="entry name" value="Prot_kinase_dom"/>
</dbReference>
<keyword evidence="3" id="KW-0808">Transferase</keyword>
<dbReference type="GO" id="GO:0004674">
    <property type="term" value="F:protein serine/threonine kinase activity"/>
    <property type="evidence" value="ECO:0007669"/>
    <property type="project" value="UniProtKB-KW"/>
</dbReference>
<dbReference type="InterPro" id="IPR011009">
    <property type="entry name" value="Kinase-like_dom_sf"/>
</dbReference>
<dbReference type="PROSITE" id="PS50011">
    <property type="entry name" value="PROTEIN_KINASE_DOM"/>
    <property type="match status" value="1"/>
</dbReference>
<keyword evidence="3" id="KW-0418">Kinase</keyword>
<dbReference type="SUPFAM" id="SSF56112">
    <property type="entry name" value="Protein kinase-like (PK-like)"/>
    <property type="match status" value="1"/>
</dbReference>
<dbReference type="SMART" id="SM00220">
    <property type="entry name" value="S_TKc"/>
    <property type="match status" value="1"/>
</dbReference>
<dbReference type="Pfam" id="PF00069">
    <property type="entry name" value="Pkinase"/>
    <property type="match status" value="1"/>
</dbReference>
<organism evidence="3 4">
    <name type="scientific">Streptomyces turgidiscabies (strain Car8)</name>
    <dbReference type="NCBI Taxonomy" id="698760"/>
    <lineage>
        <taxon>Bacteria</taxon>
        <taxon>Bacillati</taxon>
        <taxon>Actinomycetota</taxon>
        <taxon>Actinomycetes</taxon>
        <taxon>Kitasatosporales</taxon>
        <taxon>Streptomycetaceae</taxon>
        <taxon>Streptomyces</taxon>
    </lineage>
</organism>
<name>L7F4W5_STRT8</name>
<gene>
    <name evidence="3" type="ORF">STRTUCAR8_01801</name>
</gene>
<keyword evidence="3" id="KW-0723">Serine/threonine-protein kinase</keyword>
<dbReference type="Proteomes" id="UP000010931">
    <property type="component" value="Unassembled WGS sequence"/>
</dbReference>
<reference evidence="3 4" key="1">
    <citation type="journal article" date="2011" name="Plasmid">
        <title>Streptomyces turgidiscabies Car8 contains a modular pathogenicity island that shares virulence genes with other actinobacterial plant pathogens.</title>
        <authorList>
            <person name="Huguet-Tapia J.C."/>
            <person name="Badger J.H."/>
            <person name="Loria R."/>
            <person name="Pettis G.S."/>
        </authorList>
    </citation>
    <scope>NUCLEOTIDE SEQUENCE [LARGE SCALE GENOMIC DNA]</scope>
    <source>
        <strain evidence="3 4">Car8</strain>
    </source>
</reference>
<feature type="region of interest" description="Disordered" evidence="1">
    <location>
        <begin position="1"/>
        <end position="36"/>
    </location>
</feature>
<evidence type="ECO:0000313" key="3">
    <source>
        <dbReference type="EMBL" id="ELP66154.1"/>
    </source>
</evidence>
<evidence type="ECO:0000256" key="1">
    <source>
        <dbReference type="SAM" id="MobiDB-lite"/>
    </source>
</evidence>
<evidence type="ECO:0000313" key="4">
    <source>
        <dbReference type="Proteomes" id="UP000010931"/>
    </source>
</evidence>
<evidence type="ECO:0000259" key="2">
    <source>
        <dbReference type="PROSITE" id="PS50011"/>
    </source>
</evidence>
<protein>
    <submittedName>
        <fullName evidence="3">Serine/threonine protein kinase</fullName>
    </submittedName>
</protein>
<accession>L7F4W5</accession>